<dbReference type="InterPro" id="IPR002347">
    <property type="entry name" value="SDR_fam"/>
</dbReference>
<dbReference type="Pfam" id="PF00106">
    <property type="entry name" value="adh_short"/>
    <property type="match status" value="1"/>
</dbReference>
<sequence>MFSNQTVVITGAGRGIGASAALQFAECGANVVVNDLDSGMAEETVHAIQARGGQAVALAGDVTAAGFPEKLMQEAVDRFGRLNVLVNNAGYTWDGMAHKISDEQWQAILDVHLSAPFRMIRAAAPHLRQAAAAELASGSGRSNRCIVNVSSTSGLHGNIGQANYAAGKMGVVGLTKTIAKEWGPLGIRCNAVAFGFIDTRLTRSQEVQEESIEIDGREVVLGIPQKVRTLLDKDIRLRIPLGRPAAEEEAAAGIVLIASPLASYITGHVLEVTGGMGI</sequence>
<comment type="similarity">
    <text evidence="1 3">Belongs to the short-chain dehydrogenases/reductases (SDR) family.</text>
</comment>
<dbReference type="GO" id="GO:0016616">
    <property type="term" value="F:oxidoreductase activity, acting on the CH-OH group of donors, NAD or NADP as acceptor"/>
    <property type="evidence" value="ECO:0007669"/>
    <property type="project" value="TreeGrafter"/>
</dbReference>
<dbReference type="PANTHER" id="PTHR42760:SF133">
    <property type="entry name" value="3-OXOACYL-[ACYL-CARRIER-PROTEIN] REDUCTASE"/>
    <property type="match status" value="1"/>
</dbReference>
<dbReference type="InterPro" id="IPR020904">
    <property type="entry name" value="Sc_DH/Rdtase_CS"/>
</dbReference>
<dbReference type="PRINTS" id="PR00080">
    <property type="entry name" value="SDRFAMILY"/>
</dbReference>
<keyword evidence="2" id="KW-0560">Oxidoreductase</keyword>
<evidence type="ECO:0000313" key="4">
    <source>
        <dbReference type="EMBL" id="MYC96607.1"/>
    </source>
</evidence>
<dbReference type="EMBL" id="VXMH01000090">
    <property type="protein sequence ID" value="MYC96607.1"/>
    <property type="molecule type" value="Genomic_DNA"/>
</dbReference>
<dbReference type="AlphaFoldDB" id="A0A6B1DC43"/>
<dbReference type="SUPFAM" id="SSF51735">
    <property type="entry name" value="NAD(P)-binding Rossmann-fold domains"/>
    <property type="match status" value="1"/>
</dbReference>
<dbReference type="Gene3D" id="3.40.50.720">
    <property type="entry name" value="NAD(P)-binding Rossmann-like Domain"/>
    <property type="match status" value="1"/>
</dbReference>
<name>A0A6B1DC43_9CHLR</name>
<organism evidence="4">
    <name type="scientific">Caldilineaceae bacterium SB0661_bin_32</name>
    <dbReference type="NCBI Taxonomy" id="2605255"/>
    <lineage>
        <taxon>Bacteria</taxon>
        <taxon>Bacillati</taxon>
        <taxon>Chloroflexota</taxon>
        <taxon>Caldilineae</taxon>
        <taxon>Caldilineales</taxon>
        <taxon>Caldilineaceae</taxon>
    </lineage>
</organism>
<accession>A0A6B1DC43</accession>
<comment type="caution">
    <text evidence="4">The sequence shown here is derived from an EMBL/GenBank/DDBJ whole genome shotgun (WGS) entry which is preliminary data.</text>
</comment>
<dbReference type="GO" id="GO:0006633">
    <property type="term" value="P:fatty acid biosynthetic process"/>
    <property type="evidence" value="ECO:0007669"/>
    <property type="project" value="TreeGrafter"/>
</dbReference>
<reference evidence="4" key="1">
    <citation type="submission" date="2019-09" db="EMBL/GenBank/DDBJ databases">
        <title>Characterisation of the sponge microbiome using genome-centric metagenomics.</title>
        <authorList>
            <person name="Engelberts J.P."/>
            <person name="Robbins S.J."/>
            <person name="De Goeij J.M."/>
            <person name="Aranda M."/>
            <person name="Bell S.C."/>
            <person name="Webster N.S."/>
        </authorList>
    </citation>
    <scope>NUCLEOTIDE SEQUENCE</scope>
    <source>
        <strain evidence="4">SB0661_bin_32</strain>
    </source>
</reference>
<dbReference type="PROSITE" id="PS00061">
    <property type="entry name" value="ADH_SHORT"/>
    <property type="match status" value="1"/>
</dbReference>
<gene>
    <name evidence="4" type="ORF">F4X14_16705</name>
</gene>
<protein>
    <submittedName>
        <fullName evidence="4">SDR family oxidoreductase</fullName>
    </submittedName>
</protein>
<evidence type="ECO:0000256" key="2">
    <source>
        <dbReference type="ARBA" id="ARBA00023002"/>
    </source>
</evidence>
<dbReference type="GO" id="GO:0048038">
    <property type="term" value="F:quinone binding"/>
    <property type="evidence" value="ECO:0007669"/>
    <property type="project" value="TreeGrafter"/>
</dbReference>
<dbReference type="PANTHER" id="PTHR42760">
    <property type="entry name" value="SHORT-CHAIN DEHYDROGENASES/REDUCTASES FAMILY MEMBER"/>
    <property type="match status" value="1"/>
</dbReference>
<dbReference type="InterPro" id="IPR036291">
    <property type="entry name" value="NAD(P)-bd_dom_sf"/>
</dbReference>
<evidence type="ECO:0000256" key="1">
    <source>
        <dbReference type="ARBA" id="ARBA00006484"/>
    </source>
</evidence>
<dbReference type="FunFam" id="3.40.50.720:FF:000084">
    <property type="entry name" value="Short-chain dehydrogenase reductase"/>
    <property type="match status" value="1"/>
</dbReference>
<proteinExistence type="inferred from homology"/>
<dbReference type="PRINTS" id="PR00081">
    <property type="entry name" value="GDHRDH"/>
</dbReference>
<evidence type="ECO:0000256" key="3">
    <source>
        <dbReference type="RuleBase" id="RU000363"/>
    </source>
</evidence>